<name>A0A7X0J171_9SPHI</name>
<dbReference type="PROSITE" id="PS51257">
    <property type="entry name" value="PROKAR_LIPOPROTEIN"/>
    <property type="match status" value="1"/>
</dbReference>
<keyword evidence="1" id="KW-0812">Transmembrane</keyword>
<organism evidence="3 4">
    <name type="scientific">Pedobacter cryoconitis</name>
    <dbReference type="NCBI Taxonomy" id="188932"/>
    <lineage>
        <taxon>Bacteria</taxon>
        <taxon>Pseudomonadati</taxon>
        <taxon>Bacteroidota</taxon>
        <taxon>Sphingobacteriia</taxon>
        <taxon>Sphingobacteriales</taxon>
        <taxon>Sphingobacteriaceae</taxon>
        <taxon>Pedobacter</taxon>
    </lineage>
</organism>
<dbReference type="AlphaFoldDB" id="A0A7X0J171"/>
<feature type="domain" description="Signal transduction histidine kinase internal region" evidence="2">
    <location>
        <begin position="461"/>
        <end position="539"/>
    </location>
</feature>
<dbReference type="GO" id="GO:0016020">
    <property type="term" value="C:membrane"/>
    <property type="evidence" value="ECO:0007669"/>
    <property type="project" value="InterPro"/>
</dbReference>
<dbReference type="InterPro" id="IPR050640">
    <property type="entry name" value="Bact_2-comp_sensor_kinase"/>
</dbReference>
<dbReference type="PANTHER" id="PTHR34220">
    <property type="entry name" value="SENSOR HISTIDINE KINASE YPDA"/>
    <property type="match status" value="1"/>
</dbReference>
<gene>
    <name evidence="3" type="ORF">HDF25_001332</name>
</gene>
<dbReference type="RefSeq" id="WP_184623930.1">
    <property type="nucleotide sequence ID" value="NZ_JACHCC010000003.1"/>
</dbReference>
<dbReference type="GO" id="GO:0000155">
    <property type="term" value="F:phosphorelay sensor kinase activity"/>
    <property type="evidence" value="ECO:0007669"/>
    <property type="project" value="InterPro"/>
</dbReference>
<dbReference type="InterPro" id="IPR036890">
    <property type="entry name" value="HATPase_C_sf"/>
</dbReference>
<dbReference type="Pfam" id="PF06580">
    <property type="entry name" value="His_kinase"/>
    <property type="match status" value="1"/>
</dbReference>
<evidence type="ECO:0000313" key="4">
    <source>
        <dbReference type="Proteomes" id="UP000521017"/>
    </source>
</evidence>
<protein>
    <recommendedName>
        <fullName evidence="2">Signal transduction histidine kinase internal region domain-containing protein</fullName>
    </recommendedName>
</protein>
<evidence type="ECO:0000313" key="3">
    <source>
        <dbReference type="EMBL" id="MBB6499191.1"/>
    </source>
</evidence>
<dbReference type="Gene3D" id="3.30.565.10">
    <property type="entry name" value="Histidine kinase-like ATPase, C-terminal domain"/>
    <property type="match status" value="1"/>
</dbReference>
<keyword evidence="1" id="KW-0472">Membrane</keyword>
<dbReference type="SUPFAM" id="SSF55874">
    <property type="entry name" value="ATPase domain of HSP90 chaperone/DNA topoisomerase II/histidine kinase"/>
    <property type="match status" value="1"/>
</dbReference>
<feature type="transmembrane region" description="Helical" evidence="1">
    <location>
        <begin position="398"/>
        <end position="415"/>
    </location>
</feature>
<dbReference type="InterPro" id="IPR011990">
    <property type="entry name" value="TPR-like_helical_dom_sf"/>
</dbReference>
<proteinExistence type="predicted"/>
<keyword evidence="1" id="KW-1133">Transmembrane helix</keyword>
<dbReference type="InterPro" id="IPR010559">
    <property type="entry name" value="Sig_transdc_His_kin_internal"/>
</dbReference>
<sequence>MPYTKIPVFLFLLCFAFIFGCKDKPVAVDTKISRLRELGYSLRFTDTLKSMTCQQNALSLAKKENKAEEISICYSLLSLSYKKKFQTHYAQLYADSSYYLAKQIKSPRALAYAYLATGLLKSFFSENDQAINQLILAYQHFKQINDYKNIARTAAEISYLYADKDILKEKKYALVAVNTAEKTDAADEKLYARLAYGTILITQKRNNPVLSADTAINYFKETIRQIEQHSDKIYTKSNIPIAYLNLAVLYFEHPFPGSEPLFLQQLDKALVFTRQYNIRNVYRNSLGLKGEYYIRKEDYAGAEQLFKEGIAYQKSMPYMDYYTLSLFYGALKNLAIKQQDYKNYALYDTAFMKYNALAYSESTAKALQNADVRFESAQKAKTISTLEKENKLQRTNKWFGYGTAGLLAMGLLFMFRSYYFRQKYYIQNEILFRDKQKTAEMQLQLEKLETAAAMSAKLSIERRLLQSQINPHFVFNALGNIQSFVLQHDTQNAVTYLAKFSKLMRQILEFTTKEFIPLADEIDSLKNYIDMQQLRLNHSFEYTITNEQTAAGISIPPMLIQPFIENAIEHGLKPLPLSKKGKLSISFSADAEQTAISCTIIDNGVGIDFSMLNKEKKDIMYQHKSMATDITRERLQTMTDAHKTYGFIIQEMKSEQGETLGTKAVIQIPFIKT</sequence>
<evidence type="ECO:0000256" key="1">
    <source>
        <dbReference type="SAM" id="Phobius"/>
    </source>
</evidence>
<comment type="caution">
    <text evidence="3">The sequence shown here is derived from an EMBL/GenBank/DDBJ whole genome shotgun (WGS) entry which is preliminary data.</text>
</comment>
<evidence type="ECO:0000259" key="2">
    <source>
        <dbReference type="Pfam" id="PF06580"/>
    </source>
</evidence>
<dbReference type="EMBL" id="JACHCC010000003">
    <property type="protein sequence ID" value="MBB6499191.1"/>
    <property type="molecule type" value="Genomic_DNA"/>
</dbReference>
<reference evidence="3 4" key="1">
    <citation type="submission" date="2020-08" db="EMBL/GenBank/DDBJ databases">
        <title>Genomic Encyclopedia of Type Strains, Phase IV (KMG-V): Genome sequencing to study the core and pangenomes of soil and plant-associated prokaryotes.</title>
        <authorList>
            <person name="Whitman W."/>
        </authorList>
    </citation>
    <scope>NUCLEOTIDE SEQUENCE [LARGE SCALE GENOMIC DNA]</scope>
    <source>
        <strain evidence="3 4">M2T3</strain>
    </source>
</reference>
<dbReference type="Gene3D" id="1.25.40.10">
    <property type="entry name" value="Tetratricopeptide repeat domain"/>
    <property type="match status" value="1"/>
</dbReference>
<dbReference type="PANTHER" id="PTHR34220:SF7">
    <property type="entry name" value="SENSOR HISTIDINE KINASE YPDA"/>
    <property type="match status" value="1"/>
</dbReference>
<accession>A0A7X0J171</accession>
<dbReference type="Proteomes" id="UP000521017">
    <property type="component" value="Unassembled WGS sequence"/>
</dbReference>